<protein>
    <submittedName>
        <fullName evidence="3">Uncharacterized protein</fullName>
    </submittedName>
</protein>
<keyword evidence="2" id="KW-0812">Transmembrane</keyword>
<organism evidence="3 4">
    <name type="scientific">Lecanosticta acicola</name>
    <dbReference type="NCBI Taxonomy" id="111012"/>
    <lineage>
        <taxon>Eukaryota</taxon>
        <taxon>Fungi</taxon>
        <taxon>Dikarya</taxon>
        <taxon>Ascomycota</taxon>
        <taxon>Pezizomycotina</taxon>
        <taxon>Dothideomycetes</taxon>
        <taxon>Dothideomycetidae</taxon>
        <taxon>Mycosphaerellales</taxon>
        <taxon>Mycosphaerellaceae</taxon>
        <taxon>Lecanosticta</taxon>
    </lineage>
</organism>
<feature type="compositionally biased region" description="Basic residues" evidence="1">
    <location>
        <begin position="1"/>
        <end position="22"/>
    </location>
</feature>
<keyword evidence="4" id="KW-1185">Reference proteome</keyword>
<feature type="compositionally biased region" description="Basic and acidic residues" evidence="1">
    <location>
        <begin position="61"/>
        <end position="72"/>
    </location>
</feature>
<evidence type="ECO:0000256" key="1">
    <source>
        <dbReference type="SAM" id="MobiDB-lite"/>
    </source>
</evidence>
<feature type="transmembrane region" description="Helical" evidence="2">
    <location>
        <begin position="151"/>
        <end position="168"/>
    </location>
</feature>
<evidence type="ECO:0000313" key="4">
    <source>
        <dbReference type="Proteomes" id="UP001296104"/>
    </source>
</evidence>
<feature type="compositionally biased region" description="Pro residues" evidence="1">
    <location>
        <begin position="124"/>
        <end position="137"/>
    </location>
</feature>
<gene>
    <name evidence="3" type="ORF">LECACI_7A008022</name>
</gene>
<dbReference type="Proteomes" id="UP001296104">
    <property type="component" value="Unassembled WGS sequence"/>
</dbReference>
<evidence type="ECO:0000313" key="3">
    <source>
        <dbReference type="EMBL" id="CAK4032864.1"/>
    </source>
</evidence>
<feature type="compositionally biased region" description="Low complexity" evidence="1">
    <location>
        <begin position="43"/>
        <end position="54"/>
    </location>
</feature>
<comment type="caution">
    <text evidence="3">The sequence shown here is derived from an EMBL/GenBank/DDBJ whole genome shotgun (WGS) entry which is preliminary data.</text>
</comment>
<reference evidence="3" key="1">
    <citation type="submission" date="2023-11" db="EMBL/GenBank/DDBJ databases">
        <authorList>
            <person name="Alioto T."/>
            <person name="Alioto T."/>
            <person name="Gomez Garrido J."/>
        </authorList>
    </citation>
    <scope>NUCLEOTIDE SEQUENCE</scope>
</reference>
<proteinExistence type="predicted"/>
<accession>A0AAI8Z5G6</accession>
<dbReference type="AlphaFoldDB" id="A0AAI8Z5G6"/>
<feature type="compositionally biased region" description="Polar residues" evidence="1">
    <location>
        <begin position="78"/>
        <end position="89"/>
    </location>
</feature>
<feature type="region of interest" description="Disordered" evidence="1">
    <location>
        <begin position="1"/>
        <end position="144"/>
    </location>
</feature>
<feature type="compositionally biased region" description="Basic and acidic residues" evidence="1">
    <location>
        <begin position="93"/>
        <end position="103"/>
    </location>
</feature>
<evidence type="ECO:0000256" key="2">
    <source>
        <dbReference type="SAM" id="Phobius"/>
    </source>
</evidence>
<keyword evidence="2" id="KW-1133">Transmembrane helix</keyword>
<name>A0AAI8Z5G6_9PEZI</name>
<keyword evidence="2" id="KW-0472">Membrane</keyword>
<feature type="compositionally biased region" description="Polar residues" evidence="1">
    <location>
        <begin position="170"/>
        <end position="181"/>
    </location>
</feature>
<feature type="region of interest" description="Disordered" evidence="1">
    <location>
        <begin position="170"/>
        <end position="196"/>
    </location>
</feature>
<sequence length="225" mass="23690">MLPTRTRKTNTKIKIGGSKRKKKTDDGMSESEQDDGTGHDLANADTNANTTEAAGSSAAEKSLEGTIEKIRDGGSSGLHASSPTPSTSGGHVGHLDRHSRDGADTSLLPDHNANSGSSSSGHPVPTPPHHVHIPPPTTGNTSATDHRKDTFLAFVILLLIVALAYSLSSPSATTTTGTQADASHKSEPLIEGGSMLKRGRDSIEFVPFRERDPWFQGGDLHDERG</sequence>
<dbReference type="EMBL" id="CAVMBE010000072">
    <property type="protein sequence ID" value="CAK4032864.1"/>
    <property type="molecule type" value="Genomic_DNA"/>
</dbReference>